<feature type="transmembrane region" description="Helical" evidence="1">
    <location>
        <begin position="20"/>
        <end position="38"/>
    </location>
</feature>
<accession>A0A381PP74</accession>
<evidence type="ECO:0008006" key="3">
    <source>
        <dbReference type="Google" id="ProtNLM"/>
    </source>
</evidence>
<dbReference type="PANTHER" id="PTHR37804:SF1">
    <property type="entry name" value="CDAA REGULATORY PROTEIN CDAR"/>
    <property type="match status" value="1"/>
</dbReference>
<name>A0A381PP74_9ZZZZ</name>
<protein>
    <recommendedName>
        <fullName evidence="3">YbbR-like domain-containing protein</fullName>
    </recommendedName>
</protein>
<evidence type="ECO:0000313" key="2">
    <source>
        <dbReference type="EMBL" id="SUZ67907.1"/>
    </source>
</evidence>
<keyword evidence="1" id="KW-0472">Membrane</keyword>
<keyword evidence="1" id="KW-0812">Transmembrane</keyword>
<organism evidence="2">
    <name type="scientific">marine metagenome</name>
    <dbReference type="NCBI Taxonomy" id="408172"/>
    <lineage>
        <taxon>unclassified sequences</taxon>
        <taxon>metagenomes</taxon>
        <taxon>ecological metagenomes</taxon>
    </lineage>
</organism>
<gene>
    <name evidence="2" type="ORF">METZ01_LOCUS20761</name>
</gene>
<evidence type="ECO:0000256" key="1">
    <source>
        <dbReference type="SAM" id="Phobius"/>
    </source>
</evidence>
<reference evidence="2" key="1">
    <citation type="submission" date="2018-05" db="EMBL/GenBank/DDBJ databases">
        <authorList>
            <person name="Lanie J.A."/>
            <person name="Ng W.-L."/>
            <person name="Kazmierczak K.M."/>
            <person name="Andrzejewski T.M."/>
            <person name="Davidsen T.M."/>
            <person name="Wayne K.J."/>
            <person name="Tettelin H."/>
            <person name="Glass J.I."/>
            <person name="Rusch D."/>
            <person name="Podicherti R."/>
            <person name="Tsui H.-C.T."/>
            <person name="Winkler M.E."/>
        </authorList>
    </citation>
    <scope>NUCLEOTIDE SEQUENCE</scope>
</reference>
<dbReference type="AlphaFoldDB" id="A0A381PP74"/>
<dbReference type="InterPro" id="IPR053154">
    <property type="entry name" value="c-di-AMP_regulator"/>
</dbReference>
<dbReference type="Gene3D" id="2.170.120.30">
    <property type="match status" value="2"/>
</dbReference>
<proteinExistence type="predicted"/>
<dbReference type="EMBL" id="UINC01001025">
    <property type="protein sequence ID" value="SUZ67907.1"/>
    <property type="molecule type" value="Genomic_DNA"/>
</dbReference>
<sequence length="331" mass="37532">MGKGFNPDSLKSFLSWEKTGIRLGAIGLAVLLWLFVVSNNEYYMAIDMPIEARNLPARHALKEEVPSYAKVRLHGTGRSLFKTIVLKNFIPNFKLVLDLERISEEYEFILNDYFERYPQKIVIPSTFDVNYVEVIYPSSVHISLDEYKEKFVSVHPDILIKPAPGYALVGPPVISPDSVKIAGSWNIVENITEVFSETDTVIDANNNISILLSLKVARGQLIEYTPKTVSFQQSVQSISERIISEIPVRILNQRENLQVFVSPQTVSLTVVGGMDFIAKLKPEDIFISIDFNMWNSRKQFYDLKVQAPSDVIEWMDLSPQSIELVVTKRAG</sequence>
<keyword evidence="1" id="KW-1133">Transmembrane helix</keyword>
<dbReference type="Gene3D" id="2.170.120.40">
    <property type="entry name" value="YbbR-like domain"/>
    <property type="match status" value="1"/>
</dbReference>
<dbReference type="PANTHER" id="PTHR37804">
    <property type="entry name" value="CDAA REGULATORY PROTEIN CDAR"/>
    <property type="match status" value="1"/>
</dbReference>